<dbReference type="CDD" id="cd00109">
    <property type="entry name" value="Kunitz-type"/>
    <property type="match status" value="1"/>
</dbReference>
<evidence type="ECO:0000313" key="9">
    <source>
        <dbReference type="Ensembl" id="ENSELUP00000036847.2"/>
    </source>
</evidence>
<dbReference type="OMA" id="FENKENC"/>
<keyword evidence="3" id="KW-0964">Secreted</keyword>
<dbReference type="InterPro" id="IPR050098">
    <property type="entry name" value="TFPI/VKTCI-like"/>
</dbReference>
<dbReference type="Pfam" id="PF00014">
    <property type="entry name" value="Kunitz_BPTI"/>
    <property type="match status" value="2"/>
</dbReference>
<keyword evidence="6" id="KW-0812">Transmembrane</keyword>
<dbReference type="PANTHER" id="PTHR10083">
    <property type="entry name" value="KUNITZ-TYPE PROTEASE INHIBITOR-RELATED"/>
    <property type="match status" value="1"/>
</dbReference>
<dbReference type="Gene3D" id="4.10.410.10">
    <property type="entry name" value="Pancreatic trypsin inhibitor Kunitz domain"/>
    <property type="match status" value="2"/>
</dbReference>
<dbReference type="InterPro" id="IPR036880">
    <property type="entry name" value="Kunitz_BPTI_sf"/>
</dbReference>
<comment type="similarity">
    <text evidence="2">Belongs to the venom Kunitz-type family.</text>
</comment>
<dbReference type="InterPro" id="IPR002223">
    <property type="entry name" value="Kunitz_BPTI"/>
</dbReference>
<accession>A0A3P9A800</accession>
<reference evidence="9" key="2">
    <citation type="submission" date="2020-02" db="EMBL/GenBank/DDBJ databases">
        <title>Esox lucius (northern pike) genome, fEsoLuc1, primary haplotype.</title>
        <authorList>
            <person name="Myers G."/>
            <person name="Karagic N."/>
            <person name="Meyer A."/>
            <person name="Pippel M."/>
            <person name="Reichard M."/>
            <person name="Winkler S."/>
            <person name="Tracey A."/>
            <person name="Sims Y."/>
            <person name="Howe K."/>
            <person name="Rhie A."/>
            <person name="Formenti G."/>
            <person name="Durbin R."/>
            <person name="Fedrigo O."/>
            <person name="Jarvis E.D."/>
        </authorList>
    </citation>
    <scope>NUCLEOTIDE SEQUENCE [LARGE SCALE GENOMIC DNA]</scope>
</reference>
<dbReference type="GeneTree" id="ENSGT00940000169460"/>
<dbReference type="PRINTS" id="PR00759">
    <property type="entry name" value="BASICPTASE"/>
</dbReference>
<evidence type="ECO:0000313" key="10">
    <source>
        <dbReference type="Proteomes" id="UP000265140"/>
    </source>
</evidence>
<reference evidence="9" key="3">
    <citation type="submission" date="2025-08" db="UniProtKB">
        <authorList>
            <consortium name="Ensembl"/>
        </authorList>
    </citation>
    <scope>IDENTIFICATION</scope>
</reference>
<organism evidence="9 10">
    <name type="scientific">Esox lucius</name>
    <name type="common">Northern pike</name>
    <dbReference type="NCBI Taxonomy" id="8010"/>
    <lineage>
        <taxon>Eukaryota</taxon>
        <taxon>Metazoa</taxon>
        <taxon>Chordata</taxon>
        <taxon>Craniata</taxon>
        <taxon>Vertebrata</taxon>
        <taxon>Euteleostomi</taxon>
        <taxon>Actinopterygii</taxon>
        <taxon>Neopterygii</taxon>
        <taxon>Teleostei</taxon>
        <taxon>Protacanthopterygii</taxon>
        <taxon>Esociformes</taxon>
        <taxon>Esocidae</taxon>
        <taxon>Esox</taxon>
    </lineage>
</organism>
<proteinExistence type="inferred from homology"/>
<dbReference type="GeneID" id="105015095"/>
<feature type="transmembrane region" description="Helical" evidence="6">
    <location>
        <begin position="169"/>
        <end position="194"/>
    </location>
</feature>
<dbReference type="SMART" id="SM00131">
    <property type="entry name" value="KU"/>
    <property type="match status" value="2"/>
</dbReference>
<feature type="domain" description="BPTI/Kunitz inhibitor" evidence="8">
    <location>
        <begin position="95"/>
        <end position="145"/>
    </location>
</feature>
<dbReference type="RefSeq" id="XP_010876255.2">
    <property type="nucleotide sequence ID" value="XM_010877953.4"/>
</dbReference>
<evidence type="ECO:0000256" key="5">
    <source>
        <dbReference type="ARBA" id="ARBA00023157"/>
    </source>
</evidence>
<dbReference type="FunFam" id="4.10.410.10:FF:000017">
    <property type="entry name" value="papilin isoform X2"/>
    <property type="match status" value="1"/>
</dbReference>
<reference evidence="10" key="1">
    <citation type="journal article" date="2014" name="PLoS ONE">
        <title>The genome and linkage map of the northern pike (Esox lucius): conserved synteny revealed between the salmonid sister group and the Neoteleostei.</title>
        <authorList>
            <person name="Rondeau E.B."/>
            <person name="Minkley D.R."/>
            <person name="Leong J.S."/>
            <person name="Messmer A.M."/>
            <person name="Jantzen J.R."/>
            <person name="von Schalburg K.R."/>
            <person name="Lemon C."/>
            <person name="Bird N.H."/>
            <person name="Koop B.F."/>
        </authorList>
    </citation>
    <scope>NUCLEOTIDE SEQUENCE</scope>
</reference>
<evidence type="ECO:0000259" key="8">
    <source>
        <dbReference type="PROSITE" id="PS50279"/>
    </source>
</evidence>
<dbReference type="PROSITE" id="PS50279">
    <property type="entry name" value="BPTI_KUNITZ_2"/>
    <property type="match status" value="2"/>
</dbReference>
<dbReference type="InterPro" id="IPR020901">
    <property type="entry name" value="Prtase_inh_Kunz-CS"/>
</dbReference>
<dbReference type="Ensembl" id="ENSELUT00000025823.3">
    <property type="protein sequence ID" value="ENSELUP00000036847.2"/>
    <property type="gene ID" value="ENSELUG00000016257.3"/>
</dbReference>
<keyword evidence="6" id="KW-1133">Transmembrane helix</keyword>
<dbReference type="OrthoDB" id="196393at2759"/>
<dbReference type="GO" id="GO:0005615">
    <property type="term" value="C:extracellular space"/>
    <property type="evidence" value="ECO:0007669"/>
    <property type="project" value="TreeGrafter"/>
</dbReference>
<dbReference type="Bgee" id="ENSELUG00000016257">
    <property type="expression patterns" value="Expressed in digestive tract and 2 other cell types or tissues"/>
</dbReference>
<name>A0A3P9A800_ESOLU</name>
<evidence type="ECO:0000256" key="2">
    <source>
        <dbReference type="ARBA" id="ARBA00008415"/>
    </source>
</evidence>
<comment type="subcellular location">
    <subcellularLocation>
        <location evidence="1">Secreted</location>
    </subcellularLocation>
</comment>
<sequence>MANSLLNIFVLGVLLPIVMSKQPFCNSEMDEGTAVQGTEGHNRLQYYYNKGQDICMPFFYKGLGGNENRFNTDRECMGNCSAKFEELYPTEDGVCKLPLDHGNCFAMLLMYYYNADEKNCRIFHYGGCQGNGNRFETREQCQKTCMAKSGRLIGGVDPEPNPDASSTNIGLIIGVLGGVLFTVAVISAVVLIVVQRKEKSSKKGRKKVPTIEMS</sequence>
<dbReference type="InParanoid" id="A0A3P9A800"/>
<dbReference type="CDD" id="cd22593">
    <property type="entry name" value="Kunitz_conkunitzin"/>
    <property type="match status" value="1"/>
</dbReference>
<dbReference type="PANTHER" id="PTHR10083:SF217">
    <property type="entry name" value="BOOPHILIN-H2"/>
    <property type="match status" value="1"/>
</dbReference>
<dbReference type="SUPFAM" id="SSF57362">
    <property type="entry name" value="BPTI-like"/>
    <property type="match status" value="2"/>
</dbReference>
<evidence type="ECO:0000256" key="4">
    <source>
        <dbReference type="ARBA" id="ARBA00022656"/>
    </source>
</evidence>
<feature type="chain" id="PRO_5044272934" description="BPTI/Kunitz inhibitor domain-containing protein" evidence="7">
    <location>
        <begin position="21"/>
        <end position="214"/>
    </location>
</feature>
<feature type="signal peptide" evidence="7">
    <location>
        <begin position="1"/>
        <end position="20"/>
    </location>
</feature>
<keyword evidence="7" id="KW-0732">Signal</keyword>
<evidence type="ECO:0000256" key="6">
    <source>
        <dbReference type="SAM" id="Phobius"/>
    </source>
</evidence>
<evidence type="ECO:0000256" key="1">
    <source>
        <dbReference type="ARBA" id="ARBA00004613"/>
    </source>
</evidence>
<dbReference type="CTD" id="322379"/>
<evidence type="ECO:0000256" key="3">
    <source>
        <dbReference type="ARBA" id="ARBA00022525"/>
    </source>
</evidence>
<dbReference type="PROSITE" id="PS00280">
    <property type="entry name" value="BPTI_KUNITZ_1"/>
    <property type="match status" value="1"/>
</dbReference>
<protein>
    <recommendedName>
        <fullName evidence="8">BPTI/Kunitz inhibitor domain-containing protein</fullName>
    </recommendedName>
</protein>
<evidence type="ECO:0000256" key="7">
    <source>
        <dbReference type="SAM" id="SignalP"/>
    </source>
</evidence>
<feature type="domain" description="BPTI/Kunitz inhibitor" evidence="8">
    <location>
        <begin position="25"/>
        <end position="80"/>
    </location>
</feature>
<keyword evidence="6" id="KW-0472">Membrane</keyword>
<dbReference type="AlphaFoldDB" id="A0A3P9A800"/>
<dbReference type="GO" id="GO:0004867">
    <property type="term" value="F:serine-type endopeptidase inhibitor activity"/>
    <property type="evidence" value="ECO:0007669"/>
    <property type="project" value="InterPro"/>
</dbReference>
<keyword evidence="10" id="KW-1185">Reference proteome</keyword>
<keyword evidence="5" id="KW-1015">Disulfide bond</keyword>
<keyword evidence="4" id="KW-0800">Toxin</keyword>
<dbReference type="KEGG" id="els:105015095"/>
<dbReference type="Proteomes" id="UP000265140">
    <property type="component" value="Chromosome 14"/>
</dbReference>
<reference evidence="9" key="4">
    <citation type="submission" date="2025-09" db="UniProtKB">
        <authorList>
            <consortium name="Ensembl"/>
        </authorList>
    </citation>
    <scope>IDENTIFICATION</scope>
</reference>